<dbReference type="RefSeq" id="WP_339102003.1">
    <property type="nucleotide sequence ID" value="NZ_CP147247.1"/>
</dbReference>
<feature type="transmembrane region" description="Helical" evidence="3">
    <location>
        <begin position="356"/>
        <end position="376"/>
    </location>
</feature>
<sequence length="1731" mass="183222">MAIEKIAIDRKSLKATEKELAQISSQIKRLNKEKLDVKMDMKTMRETSVEIETMNTQLENLSSKKAVINTDAKNITETNMQLIQLNETIQHMESVDISLDVAVDLGNVAMDLENIGNVIREQSTKFIEETAKSIEIGAAALKTIDEKVSGDMSAMLPKLANMGIAIAGMGVLAGVAGSFSASNPEAAAAGFSAIKEISSLLEEAAVSLKEVGDKVPTDVGAIVAKLGSIGVGILGMGALVAVAGTLSSGREKEAKAGFQAIRDICVLLEEAAEPLQSVGDKVPTDLGAMVSKLGSMGIAIVGMGALVVIASKIPEGAEEGFSKILDINILLQETAETMGMIAEKIPSNLGEMASRLASMGIAIVGMGALGLIAMKLPDGIQEGFNKILDINILLQETAETMGMIAKKIPSNLGEMTSRLASMGIAIAGMGALGLIASKLPEGIQEGFSRILDINILLQETAETMGMVAEKIPADLGEMASRLASMGIAIAGMGALGLIATKLPEGIQEGFSRILDINILLQETAETMGMIAEKIPSNLGEMASRLASMGIAIAGMGALGLIATKLPEGIQEGFSRILDINILLQETAETMGMIAEKIPSNLGEMASRLASMGIAIAGMGALGLIATKLPEGIQEGFSRILDINILLQETAETMGMVAEKIPSNLGEMASRLASMGIAIAGMGALGFIASKLPDDIQEGFSRILDINILLQETAETMGMIASSIPSDLGAMASKLASMGIAIVGMGALVAIAGALAKKFPKEAKAGLEMMSGITTQLMTAAEAMALINSKVPANLEVMVEKLASMGIAIAGMGVLVGVVGKFAESNPLAALAGLMIIGEIVSLLTDTAEAMKQIDEKVPGNIEQVAEKLAAMGIAIGGMSAIVAAVGALVSTGIGALIAGAGLATVYAVAAELIHVSEAINQMDQNVPDDLSGIKGKIENIAAAIGYFTEANLGGVMDLFENAVGVLNTAVAAEGIMKLAEVGQELQKFEDITIPDNIETKINEIQGVFKYLQKGVGFLKEFGQVLTGGKVDTNIGEDAAKAIGNLASVAKSIQELEKFNMKDPKAVEKKIKMLQDTFQHFTKTKGLWADIGNFFDGGDIDTDIAKKAADYVTNLVKIADQLAKIEKTTLNYGTVLSKLQIIQDVLKSFDNFDVSMEIDSQILTDTVSKSDLLSQLVGHLETIMNFKFDDGAVGRFKVTVQSIKDAIEEVMSTDFTPKDENGNRKEMPDWTWSMEQDIQQAIDKLTKLNGMGEQLRIALDYGFDMGSFDRFEQAMLLMQEGISRVLKTDFTPKGDDGEDFDFGIWDEKTSPIAVAVQKLTKLNDMAAQLELALGFKFDDQATTDFSDTLGKVGQAVQMVASFKLGDYGNGTSSGTPVRKRGGDQEVGEDFGNSGDSGALTGDNFEVEVDNATQKVTQLNGLITSIQNVPLLSLEEFQAKTLAVKQCLAEISSFVMDEENINNAKTITSSADAFTKLAEELKLLLPQFTEFGQGFATNIMSQYNNDKPAEKVKEDFTQLEVDLRALITKFQEIGTGYKEGLVDTIVAAIPSIGDKLGEVVDGINTKDSPMMTKFRNIGAELGNAIIAGFSAAVEGLYVKVGSSNTPDFDIAKVGFQAKGGLVPQYLASGGLASIFKKKGTDTIPTMLTPGEFVQRKAAVQSFGLDFMSRVNNLDVPGAFRALTNRFGMQGMMPAVSTVVNNINHTTNNANRVTQHVVGGNADYLMKRVSRYLR</sequence>
<evidence type="ECO:0000256" key="1">
    <source>
        <dbReference type="SAM" id="Coils"/>
    </source>
</evidence>
<keyword evidence="1" id="KW-0175">Coiled coil</keyword>
<evidence type="ECO:0000256" key="3">
    <source>
        <dbReference type="SAM" id="Phobius"/>
    </source>
</evidence>
<feature type="transmembrane region" description="Helical" evidence="3">
    <location>
        <begin position="868"/>
        <end position="889"/>
    </location>
</feature>
<proteinExistence type="predicted"/>
<feature type="coiled-coil region" evidence="1">
    <location>
        <begin position="13"/>
        <end position="64"/>
    </location>
</feature>
<keyword evidence="3" id="KW-0812">Transmembrane</keyword>
<evidence type="ECO:0000313" key="5">
    <source>
        <dbReference type="Proteomes" id="UP000195141"/>
    </source>
</evidence>
<feature type="transmembrane region" description="Helical" evidence="3">
    <location>
        <begin position="801"/>
        <end position="821"/>
    </location>
</feature>
<protein>
    <submittedName>
        <fullName evidence="4">Uncharacterized protein</fullName>
    </submittedName>
</protein>
<feature type="transmembrane region" description="Helical" evidence="3">
    <location>
        <begin position="827"/>
        <end position="847"/>
    </location>
</feature>
<dbReference type="EMBL" id="CP147247">
    <property type="protein sequence ID" value="WYJ89571.1"/>
    <property type="molecule type" value="Genomic_DNA"/>
</dbReference>
<dbReference type="Proteomes" id="UP000195141">
    <property type="component" value="Chromosome"/>
</dbReference>
<gene>
    <name evidence="4" type="ORF">A5888_001293</name>
</gene>
<reference evidence="4" key="1">
    <citation type="submission" date="2017-05" db="EMBL/GenBank/DDBJ databases">
        <authorList>
            <consortium name="The Broad Institute Genomics Platform"/>
            <consortium name="The Broad Institute Genomic Center for Infectious Diseases"/>
            <person name="Earl A."/>
            <person name="Manson A."/>
            <person name="Schwartman J."/>
            <person name="Gilmore M."/>
            <person name="Abouelleil A."/>
            <person name="Cao P."/>
            <person name="Chapman S."/>
            <person name="Cusick C."/>
            <person name="Shea T."/>
            <person name="Young S."/>
            <person name="Neafsey D."/>
            <person name="Nusbaum C."/>
            <person name="Birren B."/>
        </authorList>
    </citation>
    <scope>NUCLEOTIDE SEQUENCE</scope>
    <source>
        <strain evidence="4">9E7_DIV0242</strain>
    </source>
</reference>
<feature type="transmembrane region" description="Helical" evidence="3">
    <location>
        <begin position="222"/>
        <end position="246"/>
    </location>
</feature>
<name>A0AAQ3VUS9_9ENTE</name>
<feature type="transmembrane region" description="Helical" evidence="3">
    <location>
        <begin position="159"/>
        <end position="181"/>
    </location>
</feature>
<keyword evidence="3" id="KW-0472">Membrane</keyword>
<accession>A0AAQ3VUS9</accession>
<feature type="transmembrane region" description="Helical" evidence="3">
    <location>
        <begin position="895"/>
        <end position="913"/>
    </location>
</feature>
<evidence type="ECO:0000313" key="4">
    <source>
        <dbReference type="EMBL" id="WYJ89571.1"/>
    </source>
</evidence>
<organism evidence="4 5">
    <name type="scientific">Candidatus Enterococcus clewellii</name>
    <dbReference type="NCBI Taxonomy" id="1834193"/>
    <lineage>
        <taxon>Bacteria</taxon>
        <taxon>Bacillati</taxon>
        <taxon>Bacillota</taxon>
        <taxon>Bacilli</taxon>
        <taxon>Lactobacillales</taxon>
        <taxon>Enterococcaceae</taxon>
        <taxon>Enterococcus</taxon>
    </lineage>
</organism>
<evidence type="ECO:0000256" key="2">
    <source>
        <dbReference type="SAM" id="MobiDB-lite"/>
    </source>
</evidence>
<keyword evidence="5" id="KW-1185">Reference proteome</keyword>
<feature type="region of interest" description="Disordered" evidence="2">
    <location>
        <begin position="1370"/>
        <end position="1394"/>
    </location>
</feature>
<keyword evidence="3" id="KW-1133">Transmembrane helix</keyword>
<reference evidence="4" key="2">
    <citation type="submission" date="2024-03" db="EMBL/GenBank/DDBJ databases">
        <title>The Genome Sequence of Enterococcus sp. DIV0242b.</title>
        <authorList>
            <consortium name="The Broad Institute Genomics Platform"/>
            <consortium name="The Broad Institute Microbial Omics Core"/>
            <consortium name="The Broad Institute Genomic Center for Infectious Diseases"/>
            <person name="Earl A."/>
            <person name="Manson A."/>
            <person name="Gilmore M."/>
            <person name="Schwartman J."/>
            <person name="Shea T."/>
            <person name="Abouelleil A."/>
            <person name="Cao P."/>
            <person name="Chapman S."/>
            <person name="Cusick C."/>
            <person name="Young S."/>
            <person name="Neafsey D."/>
            <person name="Nusbaum C."/>
            <person name="Birren B."/>
        </authorList>
    </citation>
    <scope>NUCLEOTIDE SEQUENCE</scope>
    <source>
        <strain evidence="4">9E7_DIV0242</strain>
    </source>
</reference>
<feature type="transmembrane region" description="Helical" evidence="3">
    <location>
        <begin position="734"/>
        <end position="755"/>
    </location>
</feature>